<dbReference type="EMBL" id="FNAJ01000006">
    <property type="protein sequence ID" value="SDE36788.1"/>
    <property type="molecule type" value="Genomic_DNA"/>
</dbReference>
<accession>A0A511H755</accession>
<dbReference type="GO" id="GO:0008168">
    <property type="term" value="F:methyltransferase activity"/>
    <property type="evidence" value="ECO:0007669"/>
    <property type="project" value="UniProtKB-KW"/>
</dbReference>
<gene>
    <name evidence="4" type="ORF">MVI01_11340</name>
    <name evidence="5" type="ORF">SAMN04488504_106198</name>
</gene>
<sequence>MSEDAFFTVYDNLPRHGPGSDDCTREALRRLPPLPPHPRVVDLGCGAGAQTLVLAEALRTRVIAVDLHRPFLDQLQARARERGLDALVEIQQQDMGALSLPEASFDLLWSEGAIYHLGFGPGLRRWRPLLAPGGLAAVTECTWLTDERPDEIARFWGEVYPTMGTVLENRAAAEAAGYEVLDTFTLPASAWWDTYYTPLLQRVAHLRAHGDASLEDALSAAEQETRLYRQYEHTYGYVFHLLRNPSAL</sequence>
<evidence type="ECO:0000259" key="3">
    <source>
        <dbReference type="Pfam" id="PF13649"/>
    </source>
</evidence>
<dbReference type="Proteomes" id="UP000198717">
    <property type="component" value="Unassembled WGS sequence"/>
</dbReference>
<keyword evidence="6" id="KW-1185">Reference proteome</keyword>
<dbReference type="SUPFAM" id="SSF53335">
    <property type="entry name" value="S-adenosyl-L-methionine-dependent methyltransferases"/>
    <property type="match status" value="1"/>
</dbReference>
<keyword evidence="1 4" id="KW-0489">Methyltransferase</keyword>
<dbReference type="InterPro" id="IPR041698">
    <property type="entry name" value="Methyltransf_25"/>
</dbReference>
<evidence type="ECO:0000256" key="2">
    <source>
        <dbReference type="ARBA" id="ARBA00022679"/>
    </source>
</evidence>
<organism evidence="4 7">
    <name type="scientific">Myxococcus virescens</name>
    <dbReference type="NCBI Taxonomy" id="83456"/>
    <lineage>
        <taxon>Bacteria</taxon>
        <taxon>Pseudomonadati</taxon>
        <taxon>Myxococcota</taxon>
        <taxon>Myxococcia</taxon>
        <taxon>Myxococcales</taxon>
        <taxon>Cystobacterineae</taxon>
        <taxon>Myxococcaceae</taxon>
        <taxon>Myxococcus</taxon>
    </lineage>
</organism>
<dbReference type="EMBL" id="BJVY01000004">
    <property type="protein sequence ID" value="GEL69350.1"/>
    <property type="molecule type" value="Genomic_DNA"/>
</dbReference>
<reference evidence="4 7" key="2">
    <citation type="submission" date="2019-07" db="EMBL/GenBank/DDBJ databases">
        <title>Whole genome shotgun sequence of Myxococcus virescens NBRC 100334.</title>
        <authorList>
            <person name="Hosoyama A."/>
            <person name="Uohara A."/>
            <person name="Ohji S."/>
            <person name="Ichikawa N."/>
        </authorList>
    </citation>
    <scope>NUCLEOTIDE SEQUENCE [LARGE SCALE GENOMIC DNA]</scope>
    <source>
        <strain evidence="4 7">NBRC 100334</strain>
    </source>
</reference>
<dbReference type="PANTHER" id="PTHR43861:SF1">
    <property type="entry name" value="TRANS-ACONITATE 2-METHYLTRANSFERASE"/>
    <property type="match status" value="1"/>
</dbReference>
<evidence type="ECO:0000313" key="5">
    <source>
        <dbReference type="EMBL" id="SDE36788.1"/>
    </source>
</evidence>
<dbReference type="CDD" id="cd02440">
    <property type="entry name" value="AdoMet_MTases"/>
    <property type="match status" value="1"/>
</dbReference>
<proteinExistence type="predicted"/>
<dbReference type="AlphaFoldDB" id="A0A511H755"/>
<evidence type="ECO:0000256" key="1">
    <source>
        <dbReference type="ARBA" id="ARBA00022603"/>
    </source>
</evidence>
<dbReference type="Pfam" id="PF13649">
    <property type="entry name" value="Methyltransf_25"/>
    <property type="match status" value="1"/>
</dbReference>
<evidence type="ECO:0000313" key="6">
    <source>
        <dbReference type="Proteomes" id="UP000198717"/>
    </source>
</evidence>
<evidence type="ECO:0000313" key="7">
    <source>
        <dbReference type="Proteomes" id="UP000321224"/>
    </source>
</evidence>
<name>A0A511H755_9BACT</name>
<dbReference type="Proteomes" id="UP000321224">
    <property type="component" value="Unassembled WGS sequence"/>
</dbReference>
<evidence type="ECO:0000313" key="4">
    <source>
        <dbReference type="EMBL" id="GEL69350.1"/>
    </source>
</evidence>
<dbReference type="RefSeq" id="WP_090491069.1">
    <property type="nucleotide sequence ID" value="NZ_BJVY01000004.1"/>
</dbReference>
<protein>
    <submittedName>
        <fullName evidence="5">Cyclopropane fatty-acyl-phospholipid synthase</fullName>
    </submittedName>
    <submittedName>
        <fullName evidence="4">Methyltransferase type 11</fullName>
    </submittedName>
</protein>
<comment type="caution">
    <text evidence="4">The sequence shown here is derived from an EMBL/GenBank/DDBJ whole genome shotgun (WGS) entry which is preliminary data.</text>
</comment>
<dbReference type="Gene3D" id="3.40.50.150">
    <property type="entry name" value="Vaccinia Virus protein VP39"/>
    <property type="match status" value="1"/>
</dbReference>
<dbReference type="GO" id="GO:0032259">
    <property type="term" value="P:methylation"/>
    <property type="evidence" value="ECO:0007669"/>
    <property type="project" value="UniProtKB-KW"/>
</dbReference>
<feature type="domain" description="Methyltransferase" evidence="3">
    <location>
        <begin position="40"/>
        <end position="134"/>
    </location>
</feature>
<dbReference type="PANTHER" id="PTHR43861">
    <property type="entry name" value="TRANS-ACONITATE 2-METHYLTRANSFERASE-RELATED"/>
    <property type="match status" value="1"/>
</dbReference>
<keyword evidence="2 4" id="KW-0808">Transferase</keyword>
<reference evidence="5 6" key="1">
    <citation type="submission" date="2016-10" db="EMBL/GenBank/DDBJ databases">
        <authorList>
            <person name="Varghese N."/>
            <person name="Submissions S."/>
        </authorList>
    </citation>
    <scope>NUCLEOTIDE SEQUENCE [LARGE SCALE GENOMIC DNA]</scope>
    <source>
        <strain evidence="5 6">DSM 2260</strain>
    </source>
</reference>
<dbReference type="InterPro" id="IPR029063">
    <property type="entry name" value="SAM-dependent_MTases_sf"/>
</dbReference>